<dbReference type="PANTHER" id="PTHR42756">
    <property type="entry name" value="TRANSCRIPTIONAL REGULATOR, MARR"/>
    <property type="match status" value="1"/>
</dbReference>
<dbReference type="SUPFAM" id="SSF46785">
    <property type="entry name" value="Winged helix' DNA-binding domain"/>
    <property type="match status" value="1"/>
</dbReference>
<gene>
    <name evidence="5" type="ORF">KGMB01110_26600</name>
</gene>
<dbReference type="Gene3D" id="1.10.10.10">
    <property type="entry name" value="Winged helix-like DNA-binding domain superfamily/Winged helix DNA-binding domain"/>
    <property type="match status" value="1"/>
</dbReference>
<dbReference type="AlphaFoldDB" id="A0A391P2F6"/>
<keyword evidence="1" id="KW-0805">Transcription regulation</keyword>
<keyword evidence="6" id="KW-1185">Reference proteome</keyword>
<dbReference type="Proteomes" id="UP000265643">
    <property type="component" value="Unassembled WGS sequence"/>
</dbReference>
<dbReference type="GO" id="GO:0003677">
    <property type="term" value="F:DNA binding"/>
    <property type="evidence" value="ECO:0007669"/>
    <property type="project" value="UniProtKB-KW"/>
</dbReference>
<dbReference type="PROSITE" id="PS50995">
    <property type="entry name" value="HTH_MARR_2"/>
    <property type="match status" value="1"/>
</dbReference>
<comment type="caution">
    <text evidence="5">The sequence shown here is derived from an EMBL/GenBank/DDBJ whole genome shotgun (WGS) entry which is preliminary data.</text>
</comment>
<evidence type="ECO:0000256" key="2">
    <source>
        <dbReference type="ARBA" id="ARBA00023125"/>
    </source>
</evidence>
<evidence type="ECO:0000256" key="1">
    <source>
        <dbReference type="ARBA" id="ARBA00023015"/>
    </source>
</evidence>
<name>A0A391P2F6_9FIRM</name>
<dbReference type="SMART" id="SM00347">
    <property type="entry name" value="HTH_MARR"/>
    <property type="match status" value="1"/>
</dbReference>
<dbReference type="GO" id="GO:0003700">
    <property type="term" value="F:DNA-binding transcription factor activity"/>
    <property type="evidence" value="ECO:0007669"/>
    <property type="project" value="InterPro"/>
</dbReference>
<dbReference type="RefSeq" id="WP_117602608.1">
    <property type="nucleotide sequence ID" value="NZ_BHGK01000001.1"/>
</dbReference>
<evidence type="ECO:0000313" key="5">
    <source>
        <dbReference type="EMBL" id="GCA68224.1"/>
    </source>
</evidence>
<dbReference type="InterPro" id="IPR000835">
    <property type="entry name" value="HTH_MarR-typ"/>
</dbReference>
<dbReference type="EMBL" id="BHGK01000001">
    <property type="protein sequence ID" value="GCA68224.1"/>
    <property type="molecule type" value="Genomic_DNA"/>
</dbReference>
<reference evidence="6" key="1">
    <citation type="submission" date="2018-09" db="EMBL/GenBank/DDBJ databases">
        <title>Draft Genome Sequence of Mediterraneibacter sp. KCTC 15684.</title>
        <authorList>
            <person name="Kim J.S."/>
            <person name="Han K.I."/>
            <person name="Suh M.K."/>
            <person name="Lee K.C."/>
            <person name="Eom M.K."/>
            <person name="Lee J.H."/>
            <person name="Park S.H."/>
            <person name="Kang S.W."/>
            <person name="Park J.E."/>
            <person name="Oh B.S."/>
            <person name="Yu S.Y."/>
            <person name="Choi S.H."/>
            <person name="Lee D.H."/>
            <person name="Yoon H."/>
            <person name="Kim B."/>
            <person name="Yang S.J."/>
            <person name="Lee J.S."/>
        </authorList>
    </citation>
    <scope>NUCLEOTIDE SEQUENCE [LARGE SCALE GENOMIC DNA]</scope>
    <source>
        <strain evidence="6">KCTC 15684</strain>
    </source>
</reference>
<feature type="domain" description="HTH marR-type" evidence="4">
    <location>
        <begin position="11"/>
        <end position="148"/>
    </location>
</feature>
<protein>
    <recommendedName>
        <fullName evidence="4">HTH marR-type domain-containing protein</fullName>
    </recommendedName>
</protein>
<dbReference type="PRINTS" id="PR00598">
    <property type="entry name" value="HTHMARR"/>
</dbReference>
<dbReference type="InterPro" id="IPR036388">
    <property type="entry name" value="WH-like_DNA-bd_sf"/>
</dbReference>
<evidence type="ECO:0000256" key="3">
    <source>
        <dbReference type="ARBA" id="ARBA00023163"/>
    </source>
</evidence>
<proteinExistence type="predicted"/>
<evidence type="ECO:0000313" key="6">
    <source>
        <dbReference type="Proteomes" id="UP000265643"/>
    </source>
</evidence>
<keyword evidence="3" id="KW-0804">Transcription</keyword>
<dbReference type="PANTHER" id="PTHR42756:SF1">
    <property type="entry name" value="TRANSCRIPTIONAL REPRESSOR OF EMRAB OPERON"/>
    <property type="match status" value="1"/>
</dbReference>
<sequence length="161" mass="18919">MEEREQKQKKEPEIGLQIHRLDHTISKRLRCGVAKAGVDEVSFMHGWLLRYLYENDENSIYQKDIEHYFSVGRSSVTGTLKALERLGYVYRESVENDARLKRVRLTEKGRKTHETLQSVIDGLDKQLVRGIEKEDIEIFLSVVEKIRKNIEQECKKKEEKG</sequence>
<keyword evidence="2" id="KW-0238">DNA-binding</keyword>
<dbReference type="Pfam" id="PF12802">
    <property type="entry name" value="MarR_2"/>
    <property type="match status" value="1"/>
</dbReference>
<organism evidence="5 6">
    <name type="scientific">Mediterraneibacter butyricigenes</name>
    <dbReference type="NCBI Taxonomy" id="2316025"/>
    <lineage>
        <taxon>Bacteria</taxon>
        <taxon>Bacillati</taxon>
        <taxon>Bacillota</taxon>
        <taxon>Clostridia</taxon>
        <taxon>Lachnospirales</taxon>
        <taxon>Lachnospiraceae</taxon>
        <taxon>Mediterraneibacter</taxon>
    </lineage>
</organism>
<accession>A0A391P2F6</accession>
<evidence type="ECO:0000259" key="4">
    <source>
        <dbReference type="PROSITE" id="PS50995"/>
    </source>
</evidence>
<dbReference type="InterPro" id="IPR036390">
    <property type="entry name" value="WH_DNA-bd_sf"/>
</dbReference>